<keyword evidence="5 6" id="KW-0539">Nucleus</keyword>
<gene>
    <name evidence="7" type="ORF">LSTR_LSTR008968</name>
</gene>
<dbReference type="PANTHER" id="PTHR12780">
    <property type="entry name" value="RNA POLYMERASE III DNA DIRECTED , 39KD SUBUNIT-RELATED"/>
    <property type="match status" value="1"/>
</dbReference>
<dbReference type="InterPro" id="IPR036390">
    <property type="entry name" value="WH_DNA-bd_sf"/>
</dbReference>
<dbReference type="GO" id="GO:0005666">
    <property type="term" value="C:RNA polymerase III complex"/>
    <property type="evidence" value="ECO:0007669"/>
    <property type="project" value="UniProtKB-UniRule"/>
</dbReference>
<name>A0A482WJY4_LAOST</name>
<comment type="similarity">
    <text evidence="2 6">Belongs to the eukaryotic RPC34/RPC39 RNA polymerase subunit family.</text>
</comment>
<dbReference type="Proteomes" id="UP000291343">
    <property type="component" value="Unassembled WGS sequence"/>
</dbReference>
<dbReference type="Gene3D" id="1.10.10.10">
    <property type="entry name" value="Winged helix-like DNA-binding domain superfamily/Winged helix DNA-binding domain"/>
    <property type="match status" value="2"/>
</dbReference>
<evidence type="ECO:0000256" key="4">
    <source>
        <dbReference type="ARBA" id="ARBA00023163"/>
    </source>
</evidence>
<reference evidence="7 8" key="1">
    <citation type="journal article" date="2017" name="Gigascience">
        <title>Genome sequence of the small brown planthopper, Laodelphax striatellus.</title>
        <authorList>
            <person name="Zhu J."/>
            <person name="Jiang F."/>
            <person name="Wang X."/>
            <person name="Yang P."/>
            <person name="Bao Y."/>
            <person name="Zhao W."/>
            <person name="Wang W."/>
            <person name="Lu H."/>
            <person name="Wang Q."/>
            <person name="Cui N."/>
            <person name="Li J."/>
            <person name="Chen X."/>
            <person name="Luo L."/>
            <person name="Yu J."/>
            <person name="Kang L."/>
            <person name="Cui F."/>
        </authorList>
    </citation>
    <scope>NUCLEOTIDE SEQUENCE [LARGE SCALE GENOMIC DNA]</scope>
    <source>
        <strain evidence="7">Lst14</strain>
    </source>
</reference>
<keyword evidence="4 6" id="KW-0804">Transcription</keyword>
<evidence type="ECO:0000256" key="5">
    <source>
        <dbReference type="ARBA" id="ARBA00023242"/>
    </source>
</evidence>
<evidence type="ECO:0000256" key="3">
    <source>
        <dbReference type="ARBA" id="ARBA00022478"/>
    </source>
</evidence>
<dbReference type="GO" id="GO:0005737">
    <property type="term" value="C:cytoplasm"/>
    <property type="evidence" value="ECO:0007669"/>
    <property type="project" value="UniProtKB-ARBA"/>
</dbReference>
<sequence>MDPTDTVQCASSSSAPANEQMLISVVTKFGSKGATDADLEKLFPNWTPDMRVTILNKLIAKGFIDIFNSGGNLVYKIKDTSQGAEKLKGADNEEKVVFKIIEEAGNKGIWIRDIRFKSNLMPTQLNKILKMLEGKKMIKAVKSVAASKKKVYMLFNVEPDRSLTGGAWYCDQDFETEFVDVLNQQCYRFLQQKKETTVGNKGGPLAVRNASYASPKQVCKFITELGISKVQLSEDDIKTILDTLVFDGKLERVVSTDGGFLFRAIDSLLPPPDLIRMPCGVCPVINNCSYPGKVNPEICVYLNDWLS</sequence>
<accession>A0A482WJY4</accession>
<dbReference type="FunCoup" id="A0A482WJY4">
    <property type="interactions" value="1611"/>
</dbReference>
<protein>
    <recommendedName>
        <fullName evidence="6">DNA-directed RNA polymerase III subunit RPC6</fullName>
        <shortName evidence="6">RNA polymerase III subunit C6</shortName>
    </recommendedName>
</protein>
<evidence type="ECO:0000313" key="8">
    <source>
        <dbReference type="Proteomes" id="UP000291343"/>
    </source>
</evidence>
<dbReference type="AlphaFoldDB" id="A0A482WJY4"/>
<comment type="caution">
    <text evidence="7">The sequence shown here is derived from an EMBL/GenBank/DDBJ whole genome shotgun (WGS) entry which is preliminary data.</text>
</comment>
<dbReference type="InParanoid" id="A0A482WJY4"/>
<evidence type="ECO:0000256" key="6">
    <source>
        <dbReference type="PIRNR" id="PIRNR028763"/>
    </source>
</evidence>
<dbReference type="GO" id="GO:0006383">
    <property type="term" value="P:transcription by RNA polymerase III"/>
    <property type="evidence" value="ECO:0007669"/>
    <property type="project" value="UniProtKB-UniRule"/>
</dbReference>
<dbReference type="InterPro" id="IPR016049">
    <property type="entry name" value="RNA_pol_Rpc34-like"/>
</dbReference>
<evidence type="ECO:0000256" key="1">
    <source>
        <dbReference type="ARBA" id="ARBA00004123"/>
    </source>
</evidence>
<dbReference type="STRING" id="195883.A0A482WJY4"/>
<keyword evidence="3 6" id="KW-0240">DNA-directed RNA polymerase</keyword>
<comment type="subcellular location">
    <subcellularLocation>
        <location evidence="1 6">Nucleus</location>
    </subcellularLocation>
</comment>
<keyword evidence="8" id="KW-1185">Reference proteome</keyword>
<evidence type="ECO:0000256" key="2">
    <source>
        <dbReference type="ARBA" id="ARBA00011038"/>
    </source>
</evidence>
<dbReference type="OrthoDB" id="613763at2759"/>
<organism evidence="7 8">
    <name type="scientific">Laodelphax striatellus</name>
    <name type="common">Small brown planthopper</name>
    <name type="synonym">Delphax striatella</name>
    <dbReference type="NCBI Taxonomy" id="195883"/>
    <lineage>
        <taxon>Eukaryota</taxon>
        <taxon>Metazoa</taxon>
        <taxon>Ecdysozoa</taxon>
        <taxon>Arthropoda</taxon>
        <taxon>Hexapoda</taxon>
        <taxon>Insecta</taxon>
        <taxon>Pterygota</taxon>
        <taxon>Neoptera</taxon>
        <taxon>Paraneoptera</taxon>
        <taxon>Hemiptera</taxon>
        <taxon>Auchenorrhyncha</taxon>
        <taxon>Fulgoroidea</taxon>
        <taxon>Delphacidae</taxon>
        <taxon>Criomorphinae</taxon>
        <taxon>Laodelphax</taxon>
    </lineage>
</organism>
<evidence type="ECO:0000313" key="7">
    <source>
        <dbReference type="EMBL" id="RZF33845.1"/>
    </source>
</evidence>
<dbReference type="EMBL" id="QKKF02033231">
    <property type="protein sequence ID" value="RZF33845.1"/>
    <property type="molecule type" value="Genomic_DNA"/>
</dbReference>
<dbReference type="SUPFAM" id="SSF46785">
    <property type="entry name" value="Winged helix' DNA-binding domain"/>
    <property type="match status" value="2"/>
</dbReference>
<dbReference type="InterPro" id="IPR036388">
    <property type="entry name" value="WH-like_DNA-bd_sf"/>
</dbReference>
<proteinExistence type="inferred from homology"/>
<dbReference type="SMR" id="A0A482WJY4"/>
<dbReference type="FunFam" id="1.10.10.10:FF:000116">
    <property type="entry name" value="DNA-directed RNA polymerase III subunit RPC6"/>
    <property type="match status" value="1"/>
</dbReference>
<dbReference type="GO" id="GO:0005654">
    <property type="term" value="C:nucleoplasm"/>
    <property type="evidence" value="ECO:0007669"/>
    <property type="project" value="UniProtKB-ARBA"/>
</dbReference>
<comment type="function">
    <text evidence="6">DNA-dependent RNA polymerase catalyzes the transcription of DNA into RNA using the four ribonucleoside triphosphates as substrates. Specific peripheric component of RNA polymerase III which synthesizes small RNAs, such as 5S rRNA and tRNAs.</text>
</comment>
<dbReference type="InterPro" id="IPR007832">
    <property type="entry name" value="RNA_pol_Rpc34"/>
</dbReference>
<dbReference type="PIRSF" id="PIRSF028763">
    <property type="entry name" value="RNA_pol_Rpc34"/>
    <property type="match status" value="1"/>
</dbReference>
<dbReference type="Pfam" id="PF05158">
    <property type="entry name" value="RNA_pol_Rpc34"/>
    <property type="match status" value="1"/>
</dbReference>